<dbReference type="InterPro" id="IPR052192">
    <property type="entry name" value="Insect_Ionotropic_Sensory_Rcpt"/>
</dbReference>
<evidence type="ECO:0000313" key="10">
    <source>
        <dbReference type="RefSeq" id="XP_030376295.1"/>
    </source>
</evidence>
<protein>
    <submittedName>
        <fullName evidence="10">Uncharacterized protein LOC115625396</fullName>
    </submittedName>
</protein>
<organism evidence="9 10">
    <name type="scientific">Drosophila lebanonensis</name>
    <name type="common">Fruit fly</name>
    <name type="synonym">Scaptodrosophila lebanonensis</name>
    <dbReference type="NCBI Taxonomy" id="7225"/>
    <lineage>
        <taxon>Eukaryota</taxon>
        <taxon>Metazoa</taxon>
        <taxon>Ecdysozoa</taxon>
        <taxon>Arthropoda</taxon>
        <taxon>Hexapoda</taxon>
        <taxon>Insecta</taxon>
        <taxon>Pterygota</taxon>
        <taxon>Neoptera</taxon>
        <taxon>Endopterygota</taxon>
        <taxon>Diptera</taxon>
        <taxon>Brachycera</taxon>
        <taxon>Muscomorpha</taxon>
        <taxon>Ephydroidea</taxon>
        <taxon>Drosophilidae</taxon>
        <taxon>Scaptodrosophila</taxon>
    </lineage>
</organism>
<keyword evidence="6" id="KW-0675">Receptor</keyword>
<keyword evidence="5 8" id="KW-0472">Membrane</keyword>
<dbReference type="SUPFAM" id="SSF53850">
    <property type="entry name" value="Periplasmic binding protein-like II"/>
    <property type="match status" value="1"/>
</dbReference>
<evidence type="ECO:0000256" key="2">
    <source>
        <dbReference type="ARBA" id="ARBA00022475"/>
    </source>
</evidence>
<gene>
    <name evidence="10" type="primary">LOC115625396</name>
</gene>
<evidence type="ECO:0000256" key="4">
    <source>
        <dbReference type="ARBA" id="ARBA00022989"/>
    </source>
</evidence>
<feature type="transmembrane region" description="Helical" evidence="8">
    <location>
        <begin position="236"/>
        <end position="256"/>
    </location>
</feature>
<accession>A0A6J2TLA0</accession>
<comment type="subcellular location">
    <subcellularLocation>
        <location evidence="1">Cell membrane</location>
        <topology evidence="1">Multi-pass membrane protein</topology>
    </subcellularLocation>
</comment>
<sequence length="436" mass="51157">MLVLACLPAEPKRAQTLLEMLAHSLQHVREVKVLIELSHTELTCGGDNDVNIDALLQHSFQLSMLNVVLICSSFVKTLLYYGYEGYPKFKLQVRQFQPYKETTSIYPDKLLNMHHHPIYSMPDQAEPYTIVYEHQGKVRVIGMLWYILEEFAHYHNATLRWLERPIPGNPPNQVLLGDLIRNGSLDITASASFLDWGSYYYMTYPMAVSSWCIMTPLERHVSARDAIIKAFKLESYIMLLGFYALYVGLPPIMMCIRRQRSWPLDNVASSFYRLIALCLAIQLLAFYEARVQTFLIHPLRQNHITTFNDLESSQVRIWSYRYEFYRYDFELRIKFGTVFRLTDLGSELVKMRNALNTSYAYTITSNKWPMCDGLQRGFRRPLFHYSNDVCIQSLCLFAMMIRNNSVFYDRFNHFLTKLRQAGFISHWIKNSFFDMV</sequence>
<keyword evidence="2" id="KW-1003">Cell membrane</keyword>
<dbReference type="RefSeq" id="XP_030376295.1">
    <property type="nucleotide sequence ID" value="XM_030520435.1"/>
</dbReference>
<evidence type="ECO:0000256" key="3">
    <source>
        <dbReference type="ARBA" id="ARBA00022692"/>
    </source>
</evidence>
<name>A0A6J2TLA0_DROLE</name>
<reference evidence="10" key="1">
    <citation type="submission" date="2025-08" db="UniProtKB">
        <authorList>
            <consortium name="RefSeq"/>
        </authorList>
    </citation>
    <scope>IDENTIFICATION</scope>
    <source>
        <strain evidence="10">11010-0011.00</strain>
        <tissue evidence="10">Whole body</tissue>
    </source>
</reference>
<dbReference type="Proteomes" id="UP000504634">
    <property type="component" value="Unplaced"/>
</dbReference>
<keyword evidence="3 8" id="KW-0812">Transmembrane</keyword>
<evidence type="ECO:0000256" key="6">
    <source>
        <dbReference type="ARBA" id="ARBA00023170"/>
    </source>
</evidence>
<evidence type="ECO:0000256" key="8">
    <source>
        <dbReference type="SAM" id="Phobius"/>
    </source>
</evidence>
<evidence type="ECO:0000256" key="7">
    <source>
        <dbReference type="ARBA" id="ARBA00023180"/>
    </source>
</evidence>
<dbReference type="AlphaFoldDB" id="A0A6J2TLA0"/>
<evidence type="ECO:0000313" key="9">
    <source>
        <dbReference type="Proteomes" id="UP000504634"/>
    </source>
</evidence>
<dbReference type="OrthoDB" id="7855711at2759"/>
<keyword evidence="4 8" id="KW-1133">Transmembrane helix</keyword>
<feature type="transmembrane region" description="Helical" evidence="8">
    <location>
        <begin position="268"/>
        <end position="287"/>
    </location>
</feature>
<dbReference type="GO" id="GO:0005886">
    <property type="term" value="C:plasma membrane"/>
    <property type="evidence" value="ECO:0007669"/>
    <property type="project" value="UniProtKB-SubCell"/>
</dbReference>
<proteinExistence type="predicted"/>
<dbReference type="PANTHER" id="PTHR42643:SF41">
    <property type="entry name" value="IONOTROPIC RECEPTOR 20A-RELATED"/>
    <property type="match status" value="1"/>
</dbReference>
<keyword evidence="7" id="KW-0325">Glycoprotein</keyword>
<keyword evidence="9" id="KW-1185">Reference proteome</keyword>
<evidence type="ECO:0000256" key="1">
    <source>
        <dbReference type="ARBA" id="ARBA00004651"/>
    </source>
</evidence>
<dbReference type="GeneID" id="115625396"/>
<dbReference type="PANTHER" id="PTHR42643">
    <property type="entry name" value="IONOTROPIC RECEPTOR 20A-RELATED"/>
    <property type="match status" value="1"/>
</dbReference>
<evidence type="ECO:0000256" key="5">
    <source>
        <dbReference type="ARBA" id="ARBA00023136"/>
    </source>
</evidence>